<dbReference type="OrthoDB" id="8057447at2"/>
<evidence type="ECO:0000313" key="1">
    <source>
        <dbReference type="EMBL" id="CCV09591.1"/>
    </source>
</evidence>
<gene>
    <name evidence="1" type="ORF">MESS2_p80009</name>
</gene>
<accession>M5FCC0</accession>
<dbReference type="RefSeq" id="WP_008878438.1">
    <property type="nucleotide sequence ID" value="NZ_CAUM01000190.1"/>
</dbReference>
<name>M5FCC0_9HYPH</name>
<dbReference type="EMBL" id="CAUM01000190">
    <property type="protein sequence ID" value="CCV09591.1"/>
    <property type="molecule type" value="Genomic_DNA"/>
</dbReference>
<evidence type="ECO:0000313" key="2">
    <source>
        <dbReference type="Proteomes" id="UP000012062"/>
    </source>
</evidence>
<protein>
    <submittedName>
        <fullName evidence="1">Uncharacterized protein</fullName>
    </submittedName>
</protein>
<dbReference type="STRING" id="1297569.MESS2_p80009"/>
<keyword evidence="2" id="KW-1185">Reference proteome</keyword>
<organism evidence="1 2">
    <name type="scientific">Mesorhizobium metallidurans STM 2683</name>
    <dbReference type="NCBI Taxonomy" id="1297569"/>
    <lineage>
        <taxon>Bacteria</taxon>
        <taxon>Pseudomonadati</taxon>
        <taxon>Pseudomonadota</taxon>
        <taxon>Alphaproteobacteria</taxon>
        <taxon>Hyphomicrobiales</taxon>
        <taxon>Phyllobacteriaceae</taxon>
        <taxon>Mesorhizobium</taxon>
    </lineage>
</organism>
<sequence length="201" mass="22610">MVPQDVTVETSQAFVRDFESWTITNGFRDLVETFSVFLVAVFSIAYILERGTVLKEDHDKAIRKFDRGGVEAQLAALTKTLGLDGRVFTDVCVLEQRAELHGTSPGHRESGRHGPLEEPFVLRWRTRSLMLEDGRDATLALYRDEPLYVEKGEAILYAEVERTTVLASGSKIRLSRHDRSEICYGVIIATECVHEGLTLPL</sequence>
<dbReference type="Proteomes" id="UP000012062">
    <property type="component" value="Unassembled WGS sequence"/>
</dbReference>
<reference evidence="1 2" key="1">
    <citation type="submission" date="2013-02" db="EMBL/GenBank/DDBJ databases">
        <authorList>
            <person name="Genoscope - CEA"/>
        </authorList>
    </citation>
    <scope>NUCLEOTIDE SEQUENCE [LARGE SCALE GENOMIC DNA]</scope>
    <source>
        <strain evidence="1 2">STM 2683</strain>
    </source>
</reference>
<dbReference type="AlphaFoldDB" id="M5FCC0"/>
<proteinExistence type="predicted"/>
<comment type="caution">
    <text evidence="1">The sequence shown here is derived from an EMBL/GenBank/DDBJ whole genome shotgun (WGS) entry which is preliminary data.</text>
</comment>